<protein>
    <submittedName>
        <fullName evidence="5">Uncharacterized protein</fullName>
    </submittedName>
</protein>
<keyword evidence="3" id="KW-1133">Transmembrane helix</keyword>
<dbReference type="InterPro" id="IPR011701">
    <property type="entry name" value="MFS"/>
</dbReference>
<organism evidence="5 6">
    <name type="scientific">Ogataea polymorpha</name>
    <dbReference type="NCBI Taxonomy" id="460523"/>
    <lineage>
        <taxon>Eukaryota</taxon>
        <taxon>Fungi</taxon>
        <taxon>Dikarya</taxon>
        <taxon>Ascomycota</taxon>
        <taxon>Saccharomycotina</taxon>
        <taxon>Pichiomycetes</taxon>
        <taxon>Pichiales</taxon>
        <taxon>Pichiaceae</taxon>
        <taxon>Ogataea</taxon>
    </lineage>
</organism>
<comment type="caution">
    <text evidence="5">The sequence shown here is derived from an EMBL/GenBank/DDBJ whole genome shotgun (WGS) entry which is preliminary data.</text>
</comment>
<dbReference type="GO" id="GO:0022857">
    <property type="term" value="F:transmembrane transporter activity"/>
    <property type="evidence" value="ECO:0007669"/>
    <property type="project" value="InterPro"/>
</dbReference>
<name>A0A1B7SPS8_9ASCO</name>
<dbReference type="Pfam" id="PF07690">
    <property type="entry name" value="MFS_1"/>
    <property type="match status" value="1"/>
</dbReference>
<keyword evidence="4" id="KW-0472">Membrane</keyword>
<keyword evidence="6" id="KW-1185">Reference proteome</keyword>
<comment type="subcellular location">
    <subcellularLocation>
        <location evidence="1">Membrane</location>
        <topology evidence="1">Multi-pass membrane protein</topology>
    </subcellularLocation>
</comment>
<keyword evidence="2" id="KW-0812">Transmembrane</keyword>
<dbReference type="InterPro" id="IPR036259">
    <property type="entry name" value="MFS_trans_sf"/>
</dbReference>
<evidence type="ECO:0000256" key="2">
    <source>
        <dbReference type="ARBA" id="ARBA00022692"/>
    </source>
</evidence>
<accession>A0A1B7SPS8</accession>
<dbReference type="PANTHER" id="PTHR23502:SF64">
    <property type="entry name" value="TRANSPORTER, PUTATIVE (AFU_ORTHOLOGUE AFUA_3G11760)-RELATED"/>
    <property type="match status" value="1"/>
</dbReference>
<dbReference type="PANTHER" id="PTHR23502">
    <property type="entry name" value="MAJOR FACILITATOR SUPERFAMILY"/>
    <property type="match status" value="1"/>
</dbReference>
<dbReference type="EMBL" id="JAEUBD010001468">
    <property type="protein sequence ID" value="KAH3660635.1"/>
    <property type="molecule type" value="Genomic_DNA"/>
</dbReference>
<dbReference type="PROSITE" id="PS50850">
    <property type="entry name" value="MFS"/>
    <property type="match status" value="1"/>
</dbReference>
<reference evidence="5" key="1">
    <citation type="journal article" date="2021" name="Open Biol.">
        <title>Shared evolutionary footprints suggest mitochondrial oxidative damage underlies multiple complex I losses in fungi.</title>
        <authorList>
            <person name="Schikora-Tamarit M.A."/>
            <person name="Marcet-Houben M."/>
            <person name="Nosek J."/>
            <person name="Gabaldon T."/>
        </authorList>
    </citation>
    <scope>NUCLEOTIDE SEQUENCE</scope>
    <source>
        <strain evidence="5">NCAIM Y.01608</strain>
    </source>
</reference>
<evidence type="ECO:0000313" key="5">
    <source>
        <dbReference type="EMBL" id="KAH3660635.1"/>
    </source>
</evidence>
<evidence type="ECO:0000313" key="6">
    <source>
        <dbReference type="Proteomes" id="UP000788993"/>
    </source>
</evidence>
<dbReference type="Proteomes" id="UP000788993">
    <property type="component" value="Unassembled WGS sequence"/>
</dbReference>
<reference evidence="5" key="2">
    <citation type="submission" date="2021-01" db="EMBL/GenBank/DDBJ databases">
        <authorList>
            <person name="Schikora-Tamarit M.A."/>
        </authorList>
    </citation>
    <scope>NUCLEOTIDE SEQUENCE</scope>
    <source>
        <strain evidence="5">NCAIM Y.01608</strain>
    </source>
</reference>
<dbReference type="Gene3D" id="1.20.1250.20">
    <property type="entry name" value="MFS general substrate transporter like domains"/>
    <property type="match status" value="1"/>
</dbReference>
<gene>
    <name evidence="5" type="ORF">OGATHE_004967</name>
</gene>
<evidence type="ECO:0000256" key="3">
    <source>
        <dbReference type="ARBA" id="ARBA00022989"/>
    </source>
</evidence>
<dbReference type="GO" id="GO:0005886">
    <property type="term" value="C:plasma membrane"/>
    <property type="evidence" value="ECO:0007669"/>
    <property type="project" value="TreeGrafter"/>
</dbReference>
<dbReference type="SUPFAM" id="SSF103473">
    <property type="entry name" value="MFS general substrate transporter"/>
    <property type="match status" value="1"/>
</dbReference>
<dbReference type="InterPro" id="IPR020846">
    <property type="entry name" value="MFS_dom"/>
</dbReference>
<sequence>MPKKEPTTETTESPNDGEYVLSPEEEARYGRFSKNQKRLFMTIMAIATSLGPYSSSAYMPATQMIADEFSTTGSTINLSGTVFNVMTAMSPCLFNRLYEFYGCRPIFIFMATLLLIPSILTAVSVNLPMFFVFRSLTGLFSYSFINMAASITGHIYQPTQRSTALSCCLAGTLAASAFAPVLAGVIITYASWRIIFWVQTGITALVLVMAIVFLKETTPETEFSIWKRQTSKKFKLIAVNPFKVVFALRIPTLFLSGITTLLLSFNYFALLTPIRYVVDPRFGFTSPIQGSLFYLAPGCGMVISTQFAGRYADWVLKRAIKRRHGRLVSEDRLQACLPAMLLMFSSIIIYGWSIQEKKGGLVLPIVMMFLNGLSQTFVYTPINSYCIGSLPEIGSPIALGSNYFIRNIGAAIGSGVTLPLFDAIGIGWSSVINGILIVVAFGSTMLCYKLGQSLRTKWLKKNGYRSVDGDDREG</sequence>
<evidence type="ECO:0000256" key="1">
    <source>
        <dbReference type="ARBA" id="ARBA00004141"/>
    </source>
</evidence>
<dbReference type="AlphaFoldDB" id="A0A1B7SPS8"/>
<proteinExistence type="predicted"/>
<evidence type="ECO:0000256" key="4">
    <source>
        <dbReference type="ARBA" id="ARBA00023136"/>
    </source>
</evidence>
<dbReference type="RefSeq" id="XP_018213170.1">
    <property type="nucleotide sequence ID" value="XM_018357915.1"/>
</dbReference>